<reference evidence="2 3" key="1">
    <citation type="journal article" date="2014" name="Genome Announc.">
        <title>Draft Genome Sequence of Amycolatopsis lurida NRRL 2430, Producer of the Glycopeptide Family Antibiotic Ristocetin.</title>
        <authorList>
            <person name="Kwun M.J."/>
            <person name="Hong H.J."/>
        </authorList>
    </citation>
    <scope>NUCLEOTIDE SEQUENCE [LARGE SCALE GENOMIC DNA]</scope>
    <source>
        <strain evidence="2 3">NRRL 2430</strain>
    </source>
</reference>
<evidence type="ECO:0000256" key="1">
    <source>
        <dbReference type="SAM" id="MobiDB-lite"/>
    </source>
</evidence>
<dbReference type="AlphaFoldDB" id="A0A2P2FVR4"/>
<gene>
    <name evidence="2" type="ORF">BB31_12550</name>
</gene>
<sequence>MAFIDNWAGKRRPKQNIQLSPLLMNLSTNKYAVMNKMRAVADEHRSRNKDMVIFPEGRDEDGT</sequence>
<dbReference type="EMBL" id="JFBM01000009">
    <property type="protein sequence ID" value="KFU80775.1"/>
    <property type="molecule type" value="Genomic_DNA"/>
</dbReference>
<feature type="region of interest" description="Disordered" evidence="1">
    <location>
        <begin position="44"/>
        <end position="63"/>
    </location>
</feature>
<name>A0A2P2FVR4_AMYLU</name>
<organism evidence="2 3">
    <name type="scientific">Amycolatopsis lurida NRRL 2430</name>
    <dbReference type="NCBI Taxonomy" id="1460371"/>
    <lineage>
        <taxon>Bacteria</taxon>
        <taxon>Bacillati</taxon>
        <taxon>Actinomycetota</taxon>
        <taxon>Actinomycetes</taxon>
        <taxon>Pseudonocardiales</taxon>
        <taxon>Pseudonocardiaceae</taxon>
        <taxon>Amycolatopsis</taxon>
    </lineage>
</organism>
<dbReference type="Proteomes" id="UP000256220">
    <property type="component" value="Unassembled WGS sequence"/>
</dbReference>
<dbReference type="RefSeq" id="WP_034309957.1">
    <property type="nucleotide sequence ID" value="NZ_JFBM01000009.1"/>
</dbReference>
<protein>
    <submittedName>
        <fullName evidence="2">Uncharacterized protein</fullName>
    </submittedName>
</protein>
<accession>A0A2P2FVR4</accession>
<evidence type="ECO:0000313" key="3">
    <source>
        <dbReference type="Proteomes" id="UP000256220"/>
    </source>
</evidence>
<evidence type="ECO:0000313" key="2">
    <source>
        <dbReference type="EMBL" id="KFU80775.1"/>
    </source>
</evidence>
<comment type="caution">
    <text evidence="2">The sequence shown here is derived from an EMBL/GenBank/DDBJ whole genome shotgun (WGS) entry which is preliminary data.</text>
</comment>
<proteinExistence type="predicted"/>
<keyword evidence="3" id="KW-1185">Reference proteome</keyword>